<dbReference type="PROSITE" id="PS51257">
    <property type="entry name" value="PROKAR_LIPOPROTEIN"/>
    <property type="match status" value="1"/>
</dbReference>
<keyword evidence="1" id="KW-0732">Signal</keyword>
<dbReference type="RefSeq" id="WP_209687627.1">
    <property type="nucleotide sequence ID" value="NZ_JAGGLU010000019.1"/>
</dbReference>
<feature type="signal peptide" evidence="1">
    <location>
        <begin position="1"/>
        <end position="25"/>
    </location>
</feature>
<feature type="chain" id="PRO_5045835715" evidence="1">
    <location>
        <begin position="26"/>
        <end position="291"/>
    </location>
</feature>
<dbReference type="Pfam" id="PF06028">
    <property type="entry name" value="DUF915"/>
    <property type="match status" value="1"/>
</dbReference>
<dbReference type="EMBL" id="JAGGLU010000019">
    <property type="protein sequence ID" value="MBP2058917.1"/>
    <property type="molecule type" value="Genomic_DNA"/>
</dbReference>
<protein>
    <submittedName>
        <fullName evidence="2">Alpha/beta hydrolase family protein</fullName>
    </submittedName>
</protein>
<dbReference type="SUPFAM" id="SSF53474">
    <property type="entry name" value="alpha/beta-Hydrolases"/>
    <property type="match status" value="1"/>
</dbReference>
<keyword evidence="3" id="KW-1185">Reference proteome</keyword>
<reference evidence="2 3" key="1">
    <citation type="submission" date="2021-03" db="EMBL/GenBank/DDBJ databases">
        <title>Genomic Encyclopedia of Type Strains, Phase IV (KMG-IV): sequencing the most valuable type-strain genomes for metagenomic binning, comparative biology and taxonomic classification.</title>
        <authorList>
            <person name="Goeker M."/>
        </authorList>
    </citation>
    <scope>NUCLEOTIDE SEQUENCE [LARGE SCALE GENOMIC DNA]</scope>
    <source>
        <strain evidence="2 3">DSM 101872</strain>
    </source>
</reference>
<sequence>MKNLKIIPLLIGLIFTLVACGNNKAASVGEPKVKTVNFQRKYKLKSVPTLFFHGALSNYRAETNITKAAKLIGITNSITRIDVSPDGKVKFIGTIKKNAINPIIEVNYKNNIQFDFAKAGMYATNVIKALKQKYGISQINVVAHSLGNMSVMYYLIQNYHKNMPKINKQVAIAGHFNGVALKQTLQNLRAPDNLKLSASGKPNKMNQAYKQMLILRKIYPQERTKVLNIVGDKGKASDGLVPNASSESLKYLLGSDSNNYQVKKYYGPKADHGRLTYNRQVIRDVINFLWR</sequence>
<evidence type="ECO:0000313" key="3">
    <source>
        <dbReference type="Proteomes" id="UP001519292"/>
    </source>
</evidence>
<accession>A0ABS4MGU6</accession>
<gene>
    <name evidence="2" type="ORF">J2Z60_002108</name>
</gene>
<dbReference type="InterPro" id="IPR029058">
    <property type="entry name" value="AB_hydrolase_fold"/>
</dbReference>
<evidence type="ECO:0000313" key="2">
    <source>
        <dbReference type="EMBL" id="MBP2058917.1"/>
    </source>
</evidence>
<dbReference type="InterPro" id="IPR010315">
    <property type="entry name" value="DUF915_hydro-like"/>
</dbReference>
<proteinExistence type="predicted"/>
<dbReference type="GO" id="GO:0016787">
    <property type="term" value="F:hydrolase activity"/>
    <property type="evidence" value="ECO:0007669"/>
    <property type="project" value="UniProtKB-KW"/>
</dbReference>
<dbReference type="Proteomes" id="UP001519292">
    <property type="component" value="Unassembled WGS sequence"/>
</dbReference>
<keyword evidence="2" id="KW-0378">Hydrolase</keyword>
<organism evidence="2 3">
    <name type="scientific">Lactobacillus colini</name>
    <dbReference type="NCBI Taxonomy" id="1819254"/>
    <lineage>
        <taxon>Bacteria</taxon>
        <taxon>Bacillati</taxon>
        <taxon>Bacillota</taxon>
        <taxon>Bacilli</taxon>
        <taxon>Lactobacillales</taxon>
        <taxon>Lactobacillaceae</taxon>
        <taxon>Lactobacillus</taxon>
    </lineage>
</organism>
<name>A0ABS4MGU6_9LACO</name>
<dbReference type="Gene3D" id="3.40.50.1820">
    <property type="entry name" value="alpha/beta hydrolase"/>
    <property type="match status" value="1"/>
</dbReference>
<comment type="caution">
    <text evidence="2">The sequence shown here is derived from an EMBL/GenBank/DDBJ whole genome shotgun (WGS) entry which is preliminary data.</text>
</comment>
<evidence type="ECO:0000256" key="1">
    <source>
        <dbReference type="SAM" id="SignalP"/>
    </source>
</evidence>